<keyword evidence="5" id="KW-1185">Reference proteome</keyword>
<dbReference type="PANTHER" id="PTHR47838:SF1">
    <property type="entry name" value="21.7 KDA CLASS VI HEAT SHOCK PROTEIN"/>
    <property type="match status" value="1"/>
</dbReference>
<name>A0AAD3SNV0_NEPGR</name>
<evidence type="ECO:0000259" key="3">
    <source>
        <dbReference type="PROSITE" id="PS01031"/>
    </source>
</evidence>
<comment type="similarity">
    <text evidence="1 2">Belongs to the small heat shock protein (HSP20) family.</text>
</comment>
<reference evidence="4" key="1">
    <citation type="submission" date="2023-05" db="EMBL/GenBank/DDBJ databases">
        <title>Nepenthes gracilis genome sequencing.</title>
        <authorList>
            <person name="Fukushima K."/>
        </authorList>
    </citation>
    <scope>NUCLEOTIDE SEQUENCE</scope>
    <source>
        <strain evidence="4">SING2019-196</strain>
    </source>
</reference>
<comment type="caution">
    <text evidence="4">The sequence shown here is derived from an EMBL/GenBank/DDBJ whole genome shotgun (WGS) entry which is preliminary data.</text>
</comment>
<protein>
    <recommendedName>
        <fullName evidence="3">SHSP domain-containing protein</fullName>
    </recommendedName>
</protein>
<dbReference type="EMBL" id="BSYO01000014">
    <property type="protein sequence ID" value="GMH14407.1"/>
    <property type="molecule type" value="Genomic_DNA"/>
</dbReference>
<gene>
    <name evidence="4" type="ORF">Nepgr_016248</name>
</gene>
<evidence type="ECO:0000256" key="2">
    <source>
        <dbReference type="RuleBase" id="RU003616"/>
    </source>
</evidence>
<dbReference type="AlphaFoldDB" id="A0AAD3SNV0"/>
<dbReference type="InterPro" id="IPR008978">
    <property type="entry name" value="HSP20-like_chaperone"/>
</dbReference>
<sequence length="192" mass="21841">MASCRPIDVVPDDRTPHKWIIPLTEDAFRAFMSTGNPAVCKVFGEGSLFSPMLFGKFFDPSDAFPLWEFEADILLANLRSSGHTTVDWFQTDQECCVLKAEVPGVDGNAVNVCFEKGKVLEISGQWKQQREPSTRDWRSSRWWETGYVRRIELPENADWKKTEATMKNDVILEVKIPLKPLASEIRQGNSSE</sequence>
<dbReference type="PROSITE" id="PS01031">
    <property type="entry name" value="SHSP"/>
    <property type="match status" value="1"/>
</dbReference>
<dbReference type="SUPFAM" id="SSF49764">
    <property type="entry name" value="HSP20-like chaperones"/>
    <property type="match status" value="1"/>
</dbReference>
<proteinExistence type="inferred from homology"/>
<dbReference type="PANTHER" id="PTHR47838">
    <property type="entry name" value="21.7 KDA CLASS VI HEAT SHOCK PROTEIN"/>
    <property type="match status" value="1"/>
</dbReference>
<organism evidence="4 5">
    <name type="scientific">Nepenthes gracilis</name>
    <name type="common">Slender pitcher plant</name>
    <dbReference type="NCBI Taxonomy" id="150966"/>
    <lineage>
        <taxon>Eukaryota</taxon>
        <taxon>Viridiplantae</taxon>
        <taxon>Streptophyta</taxon>
        <taxon>Embryophyta</taxon>
        <taxon>Tracheophyta</taxon>
        <taxon>Spermatophyta</taxon>
        <taxon>Magnoliopsida</taxon>
        <taxon>eudicotyledons</taxon>
        <taxon>Gunneridae</taxon>
        <taxon>Pentapetalae</taxon>
        <taxon>Caryophyllales</taxon>
        <taxon>Nepenthaceae</taxon>
        <taxon>Nepenthes</taxon>
    </lineage>
</organism>
<dbReference type="InterPro" id="IPR002068">
    <property type="entry name" value="A-crystallin/Hsp20_dom"/>
</dbReference>
<evidence type="ECO:0000256" key="1">
    <source>
        <dbReference type="PROSITE-ProRule" id="PRU00285"/>
    </source>
</evidence>
<accession>A0AAD3SNV0</accession>
<feature type="domain" description="SHSP" evidence="3">
    <location>
        <begin position="77"/>
        <end position="192"/>
    </location>
</feature>
<dbReference type="Gene3D" id="2.60.40.790">
    <property type="match status" value="1"/>
</dbReference>
<evidence type="ECO:0000313" key="5">
    <source>
        <dbReference type="Proteomes" id="UP001279734"/>
    </source>
</evidence>
<dbReference type="Proteomes" id="UP001279734">
    <property type="component" value="Unassembled WGS sequence"/>
</dbReference>
<evidence type="ECO:0000313" key="4">
    <source>
        <dbReference type="EMBL" id="GMH14407.1"/>
    </source>
</evidence>
<dbReference type="Pfam" id="PF00011">
    <property type="entry name" value="HSP20"/>
    <property type="match status" value="1"/>
</dbReference>